<feature type="compositionally biased region" description="Gly residues" evidence="1">
    <location>
        <begin position="59"/>
        <end position="68"/>
    </location>
</feature>
<protein>
    <recommendedName>
        <fullName evidence="4">Sporulation protein YtfJ</fullName>
    </recommendedName>
</protein>
<dbReference type="Pfam" id="PF09579">
    <property type="entry name" value="Spore_YtfJ"/>
    <property type="match status" value="1"/>
</dbReference>
<feature type="region of interest" description="Disordered" evidence="1">
    <location>
        <begin position="46"/>
        <end position="69"/>
    </location>
</feature>
<evidence type="ECO:0000313" key="2">
    <source>
        <dbReference type="EMBL" id="TEB13503.1"/>
    </source>
</evidence>
<dbReference type="Proteomes" id="UP000297597">
    <property type="component" value="Unassembled WGS sequence"/>
</dbReference>
<dbReference type="RefSeq" id="WP_134212278.1">
    <property type="nucleotide sequence ID" value="NZ_QFFZ01000002.1"/>
</dbReference>
<evidence type="ECO:0000256" key="1">
    <source>
        <dbReference type="SAM" id="MobiDB-lite"/>
    </source>
</evidence>
<dbReference type="EMBL" id="QFFZ01000002">
    <property type="protein sequence ID" value="TEB13503.1"/>
    <property type="molecule type" value="Genomic_DNA"/>
</dbReference>
<accession>A0A4Y7RXC7</accession>
<proteinExistence type="predicted"/>
<name>A0A4Y7RXC7_9FIRM</name>
<evidence type="ECO:0000313" key="3">
    <source>
        <dbReference type="Proteomes" id="UP000297597"/>
    </source>
</evidence>
<dbReference type="InterPro" id="IPR014229">
    <property type="entry name" value="Spore_YtfJ"/>
</dbReference>
<organism evidence="2 3">
    <name type="scientific">Pelotomaculum propionicicum</name>
    <dbReference type="NCBI Taxonomy" id="258475"/>
    <lineage>
        <taxon>Bacteria</taxon>
        <taxon>Bacillati</taxon>
        <taxon>Bacillota</taxon>
        <taxon>Clostridia</taxon>
        <taxon>Eubacteriales</taxon>
        <taxon>Desulfotomaculaceae</taxon>
        <taxon>Pelotomaculum</taxon>
    </lineage>
</organism>
<sequence length="114" mass="11612">MFKESVDALVSRLENLITAKTIVGEPINVGNTTIIPIISTSFGFGTGAGEGTEPSKSGSGKGSGGGAGAKVSPTALVIMQNGEVNVYSLGKKGTMEQLAGILPEVLAKFNKDKE</sequence>
<comment type="caution">
    <text evidence="2">The sequence shown here is derived from an EMBL/GenBank/DDBJ whole genome shotgun (WGS) entry which is preliminary data.</text>
</comment>
<evidence type="ECO:0008006" key="4">
    <source>
        <dbReference type="Google" id="ProtNLM"/>
    </source>
</evidence>
<dbReference type="AlphaFoldDB" id="A0A4Y7RXC7"/>
<keyword evidence="3" id="KW-1185">Reference proteome</keyword>
<gene>
    <name evidence="2" type="ORF">Pmgp_00397</name>
</gene>
<dbReference type="OrthoDB" id="1711150at2"/>
<reference evidence="2 3" key="1">
    <citation type="journal article" date="2018" name="Environ. Microbiol.">
        <title>Novel energy conservation strategies and behaviour of Pelotomaculum schinkii driving syntrophic propionate catabolism.</title>
        <authorList>
            <person name="Hidalgo-Ahumada C.A.P."/>
            <person name="Nobu M.K."/>
            <person name="Narihiro T."/>
            <person name="Tamaki H."/>
            <person name="Liu W.T."/>
            <person name="Kamagata Y."/>
            <person name="Stams A.J.M."/>
            <person name="Imachi H."/>
            <person name="Sousa D.Z."/>
        </authorList>
    </citation>
    <scope>NUCLEOTIDE SEQUENCE [LARGE SCALE GENOMIC DNA]</scope>
    <source>
        <strain evidence="2 3">MGP</strain>
    </source>
</reference>
<dbReference type="PANTHER" id="PTHR39162:SF1">
    <property type="entry name" value="SPORULATION PROTEIN YTFJ"/>
    <property type="match status" value="1"/>
</dbReference>
<dbReference type="PANTHER" id="PTHR39162">
    <property type="entry name" value="GLL3345 PROTEIN"/>
    <property type="match status" value="1"/>
</dbReference>